<evidence type="ECO:0000313" key="1">
    <source>
        <dbReference type="EMBL" id="MFC5147133.1"/>
    </source>
</evidence>
<reference evidence="2" key="1">
    <citation type="journal article" date="2019" name="Int. J. Syst. Evol. Microbiol.">
        <title>The Global Catalogue of Microorganisms (GCM) 10K type strain sequencing project: providing services to taxonomists for standard genome sequencing and annotation.</title>
        <authorList>
            <consortium name="The Broad Institute Genomics Platform"/>
            <consortium name="The Broad Institute Genome Sequencing Center for Infectious Disease"/>
            <person name="Wu L."/>
            <person name="Ma J."/>
        </authorList>
    </citation>
    <scope>NUCLEOTIDE SEQUENCE [LARGE SCALE GENOMIC DNA]</scope>
    <source>
        <strain evidence="2">CGMCC 4.1641</strain>
    </source>
</reference>
<comment type="caution">
    <text evidence="1">The sequence shown here is derived from an EMBL/GenBank/DDBJ whole genome shotgun (WGS) entry which is preliminary data.</text>
</comment>
<proteinExistence type="predicted"/>
<sequence length="181" mass="19905">MIEQVEALARPLSVLEHHRLQHQANAVLGQAVSLAHGFWVRWASVYVHVLPQDLGALLDAQRRQLAAKLADETERLRIERIISFRNSLREDPTLALAQMLLESPAAVTPSTFDTMESIASRVAAYAPGAKAVAVAQLLRDFTAELKPDAKQFIADRLCTVLVEFGGTAEAEELRAILRADS</sequence>
<evidence type="ECO:0000313" key="2">
    <source>
        <dbReference type="Proteomes" id="UP001596222"/>
    </source>
</evidence>
<accession>A0ABW0A3E5</accession>
<gene>
    <name evidence="1" type="ORF">ACFPP6_20890</name>
</gene>
<name>A0ABW0A3E5_9ACTN</name>
<dbReference type="EMBL" id="JBHSKJ010000011">
    <property type="protein sequence ID" value="MFC5147133.1"/>
    <property type="molecule type" value="Genomic_DNA"/>
</dbReference>
<dbReference type="Proteomes" id="UP001596222">
    <property type="component" value="Unassembled WGS sequence"/>
</dbReference>
<keyword evidence="2" id="KW-1185">Reference proteome</keyword>
<protein>
    <submittedName>
        <fullName evidence="1">Uncharacterized protein</fullName>
    </submittedName>
</protein>
<dbReference type="RefSeq" id="WP_382044496.1">
    <property type="nucleotide sequence ID" value="NZ_JBHSKJ010000011.1"/>
</dbReference>
<organism evidence="1 2">
    <name type="scientific">Streptomyces aureoversilis</name>
    <dbReference type="NCBI Taxonomy" id="67277"/>
    <lineage>
        <taxon>Bacteria</taxon>
        <taxon>Bacillati</taxon>
        <taxon>Actinomycetota</taxon>
        <taxon>Actinomycetes</taxon>
        <taxon>Kitasatosporales</taxon>
        <taxon>Streptomycetaceae</taxon>
        <taxon>Streptomyces</taxon>
    </lineage>
</organism>